<dbReference type="AlphaFoldDB" id="A7A7N4"/>
<dbReference type="InterPro" id="IPR029058">
    <property type="entry name" value="AB_hydrolase_fold"/>
</dbReference>
<dbReference type="SUPFAM" id="SSF53474">
    <property type="entry name" value="alpha/beta-Hydrolases"/>
    <property type="match status" value="1"/>
</dbReference>
<gene>
    <name evidence="1" type="ORF">BIFADO_01873</name>
</gene>
<reference evidence="1 2" key="2">
    <citation type="submission" date="2007-05" db="EMBL/GenBank/DDBJ databases">
        <title>Draft genome sequence of Bifidobacterium adolescentis (L2-32).</title>
        <authorList>
            <person name="Sudarsanam P."/>
            <person name="Ley R."/>
            <person name="Guruge J."/>
            <person name="Turnbaugh P.J."/>
            <person name="Mahowald M."/>
            <person name="Liep D."/>
            <person name="Gordon J."/>
        </authorList>
    </citation>
    <scope>NUCLEOTIDE SEQUENCE [LARGE SCALE GENOMIC DNA]</scope>
    <source>
        <strain evidence="1 2">L2-32</strain>
    </source>
</reference>
<sequence>MFFLIGTAHAGAVFTAPPEQAERDRVYVFYLHGRIVEDRGVRPVDTRFGLYDYPAVLDALSSRGAVVISAQRPHETDVDEYAGKTVAQIEALLRAGVPEKNIVVVGFSKGGRIAARVSSFLRRPAVRYVLLAACWDLQKEPQLRLTGRVLAIRETSDELVGESCRSLAERSERLVSFDELSISTGKSHGAFYLPRPEWVLPVLDWIDGSARFDKDSP</sequence>
<evidence type="ECO:0000313" key="2">
    <source>
        <dbReference type="Proteomes" id="UP000003773"/>
    </source>
</evidence>
<accession>A7A7N4</accession>
<reference evidence="1 2" key="1">
    <citation type="submission" date="2007-04" db="EMBL/GenBank/DDBJ databases">
        <authorList>
            <person name="Fulton L."/>
            <person name="Clifton S."/>
            <person name="Fulton B."/>
            <person name="Xu J."/>
            <person name="Minx P."/>
            <person name="Pepin K.H."/>
            <person name="Johnson M."/>
            <person name="Thiruvilangam P."/>
            <person name="Bhonagiri V."/>
            <person name="Nash W.E."/>
            <person name="Mardis E.R."/>
            <person name="Wilson R.K."/>
        </authorList>
    </citation>
    <scope>NUCLEOTIDE SEQUENCE [LARGE SCALE GENOMIC DNA]</scope>
    <source>
        <strain evidence="1 2">L2-32</strain>
    </source>
</reference>
<name>A7A7N4_BIFAD</name>
<comment type="caution">
    <text evidence="1">The sequence shown here is derived from an EMBL/GenBank/DDBJ whole genome shotgun (WGS) entry which is preliminary data.</text>
</comment>
<dbReference type="Proteomes" id="UP000003773">
    <property type="component" value="Unassembled WGS sequence"/>
</dbReference>
<organism evidence="1 2">
    <name type="scientific">Bifidobacterium adolescentis L2-32</name>
    <dbReference type="NCBI Taxonomy" id="411481"/>
    <lineage>
        <taxon>Bacteria</taxon>
        <taxon>Bacillati</taxon>
        <taxon>Actinomycetota</taxon>
        <taxon>Actinomycetes</taxon>
        <taxon>Bifidobacteriales</taxon>
        <taxon>Bifidobacteriaceae</taxon>
        <taxon>Bifidobacterium</taxon>
    </lineage>
</organism>
<proteinExistence type="predicted"/>
<dbReference type="EMBL" id="AAXD02000057">
    <property type="protein sequence ID" value="EDN82387.1"/>
    <property type="molecule type" value="Genomic_DNA"/>
</dbReference>
<evidence type="ECO:0008006" key="3">
    <source>
        <dbReference type="Google" id="ProtNLM"/>
    </source>
</evidence>
<evidence type="ECO:0000313" key="1">
    <source>
        <dbReference type="EMBL" id="EDN82387.1"/>
    </source>
</evidence>
<dbReference type="Gene3D" id="3.40.50.1820">
    <property type="entry name" value="alpha/beta hydrolase"/>
    <property type="match status" value="1"/>
</dbReference>
<dbReference type="HOGENOM" id="CLU_089350_0_0_11"/>
<protein>
    <recommendedName>
        <fullName evidence="3">Alpha/beta hydrolase</fullName>
    </recommendedName>
</protein>